<organism evidence="2 3">
    <name type="scientific">Saccharothrix xinjiangensis</name>
    <dbReference type="NCBI Taxonomy" id="204798"/>
    <lineage>
        <taxon>Bacteria</taxon>
        <taxon>Bacillati</taxon>
        <taxon>Actinomycetota</taxon>
        <taxon>Actinomycetes</taxon>
        <taxon>Pseudonocardiales</taxon>
        <taxon>Pseudonocardiaceae</taxon>
        <taxon>Saccharothrix</taxon>
    </lineage>
</organism>
<evidence type="ECO:0000256" key="1">
    <source>
        <dbReference type="SAM" id="MobiDB-lite"/>
    </source>
</evidence>
<keyword evidence="3" id="KW-1185">Reference proteome</keyword>
<reference evidence="3" key="1">
    <citation type="journal article" date="2019" name="Int. J. Syst. Evol. Microbiol.">
        <title>The Global Catalogue of Microorganisms (GCM) 10K type strain sequencing project: providing services to taxonomists for standard genome sequencing and annotation.</title>
        <authorList>
            <consortium name="The Broad Institute Genomics Platform"/>
            <consortium name="The Broad Institute Genome Sequencing Center for Infectious Disease"/>
            <person name="Wu L."/>
            <person name="Ma J."/>
        </authorList>
    </citation>
    <scope>NUCLEOTIDE SEQUENCE [LARGE SCALE GENOMIC DNA]</scope>
    <source>
        <strain evidence="3">KCTC 12848</strain>
    </source>
</reference>
<comment type="caution">
    <text evidence="2">The sequence shown here is derived from an EMBL/GenBank/DDBJ whole genome shotgun (WGS) entry which is preliminary data.</text>
</comment>
<name>A0ABV9XYM3_9PSEU</name>
<accession>A0ABV9XYM3</accession>
<dbReference type="EMBL" id="JBHSJB010000010">
    <property type="protein sequence ID" value="MFC5054317.1"/>
    <property type="molecule type" value="Genomic_DNA"/>
</dbReference>
<feature type="region of interest" description="Disordered" evidence="1">
    <location>
        <begin position="88"/>
        <end position="114"/>
    </location>
</feature>
<gene>
    <name evidence="2" type="ORF">ACFPFM_11165</name>
</gene>
<evidence type="ECO:0000313" key="2">
    <source>
        <dbReference type="EMBL" id="MFC5054317.1"/>
    </source>
</evidence>
<dbReference type="Proteomes" id="UP001595833">
    <property type="component" value="Unassembled WGS sequence"/>
</dbReference>
<proteinExistence type="predicted"/>
<protein>
    <submittedName>
        <fullName evidence="2">Uncharacterized protein</fullName>
    </submittedName>
</protein>
<sequence length="114" mass="12464">MDDVLAAGLHSGLVERLDYLDRLAAHGDDTTRTMVLDTRLTAPLRDLIKDHQPDARGRCPLCRPRWRRGRTPSYRVWATAHRQLIALEPAAPPTGAARHATPVDHTAGAPSAGC</sequence>
<evidence type="ECO:0000313" key="3">
    <source>
        <dbReference type="Proteomes" id="UP001595833"/>
    </source>
</evidence>
<dbReference type="RefSeq" id="WP_344041610.1">
    <property type="nucleotide sequence ID" value="NZ_BAAAKE010000029.1"/>
</dbReference>